<accession>A0A7T2S0W9</accession>
<dbReference type="PROSITE" id="PS50949">
    <property type="entry name" value="HTH_GNTR"/>
    <property type="match status" value="1"/>
</dbReference>
<dbReference type="InterPro" id="IPR000524">
    <property type="entry name" value="Tscrpt_reg_HTH_GntR"/>
</dbReference>
<dbReference type="GO" id="GO:0003700">
    <property type="term" value="F:DNA-binding transcription factor activity"/>
    <property type="evidence" value="ECO:0007669"/>
    <property type="project" value="InterPro"/>
</dbReference>
<dbReference type="Gene3D" id="1.10.10.10">
    <property type="entry name" value="Winged helix-like DNA-binding domain superfamily/Winged helix DNA-binding domain"/>
    <property type="match status" value="1"/>
</dbReference>
<dbReference type="AlphaFoldDB" id="A0A7T2S0W9"/>
<evidence type="ECO:0000259" key="4">
    <source>
        <dbReference type="PROSITE" id="PS50949"/>
    </source>
</evidence>
<evidence type="ECO:0000256" key="1">
    <source>
        <dbReference type="ARBA" id="ARBA00023015"/>
    </source>
</evidence>
<name>A0A7T2S0W9_DELAC</name>
<feature type="domain" description="HTH gntR-type" evidence="4">
    <location>
        <begin position="21"/>
        <end position="88"/>
    </location>
</feature>
<dbReference type="Pfam" id="PF00392">
    <property type="entry name" value="GntR"/>
    <property type="match status" value="1"/>
</dbReference>
<dbReference type="PANTHER" id="PTHR43537:SF49">
    <property type="entry name" value="TRANSCRIPTIONAL REGULATORY PROTEIN"/>
    <property type="match status" value="1"/>
</dbReference>
<sequence>MSKQQRSGREKEAAFPHAALPAQVAAVIAAIETDIIRGRILPRTRLIEDHLMEDYEAKRHVVRAALTELQRLGVVVKPPHLGARIRRFDAQSLQDLYHLRSVLHAAAVQAMQLPVPPERLEPVAHAAHEHALAVESGDLIAIHRTNMAFHRLFYGLCDNPYLEESIRLHDWLSFPARAYAIADQEALVVARQEHALMVEALEAGDRNLLCDLALRHMGRARQIYAERYLLR</sequence>
<reference evidence="5 6" key="1">
    <citation type="submission" date="2020-12" db="EMBL/GenBank/DDBJ databases">
        <title>FDA dAtabase for Regulatory Grade micrObial Sequences (FDA-ARGOS): Supporting development and validation of Infectious Disease Dx tests.</title>
        <authorList>
            <person name="Sproer C."/>
            <person name="Gronow S."/>
            <person name="Severitt S."/>
            <person name="Schroder I."/>
            <person name="Tallon L."/>
            <person name="Sadzewicz L."/>
            <person name="Zhao X."/>
            <person name="Boylan J."/>
            <person name="Ott S."/>
            <person name="Bowen H."/>
            <person name="Vavikolanu K."/>
            <person name="Mehta A."/>
            <person name="Aluvathingal J."/>
            <person name="Nadendla S."/>
            <person name="Lowell S."/>
            <person name="Myers T."/>
            <person name="Yan Y."/>
            <person name="Sichtig H."/>
        </authorList>
    </citation>
    <scope>NUCLEOTIDE SEQUENCE [LARGE SCALE GENOMIC DNA]</scope>
    <source>
        <strain evidence="5 6">FDAARGOS_909</strain>
    </source>
</reference>
<dbReference type="SUPFAM" id="SSF46785">
    <property type="entry name" value="Winged helix' DNA-binding domain"/>
    <property type="match status" value="1"/>
</dbReference>
<keyword evidence="3" id="KW-0804">Transcription</keyword>
<dbReference type="InterPro" id="IPR036390">
    <property type="entry name" value="WH_DNA-bd_sf"/>
</dbReference>
<dbReference type="Gene3D" id="1.20.120.530">
    <property type="entry name" value="GntR ligand-binding domain-like"/>
    <property type="match status" value="1"/>
</dbReference>
<keyword evidence="2" id="KW-0238">DNA-binding</keyword>
<keyword evidence="1" id="KW-0805">Transcription regulation</keyword>
<evidence type="ECO:0000256" key="3">
    <source>
        <dbReference type="ARBA" id="ARBA00023163"/>
    </source>
</evidence>
<dbReference type="SUPFAM" id="SSF48008">
    <property type="entry name" value="GntR ligand-binding domain-like"/>
    <property type="match status" value="1"/>
</dbReference>
<dbReference type="SMART" id="SM00895">
    <property type="entry name" value="FCD"/>
    <property type="match status" value="1"/>
</dbReference>
<dbReference type="GO" id="GO:0003677">
    <property type="term" value="F:DNA binding"/>
    <property type="evidence" value="ECO:0007669"/>
    <property type="project" value="UniProtKB-KW"/>
</dbReference>
<proteinExistence type="predicted"/>
<dbReference type="InterPro" id="IPR008920">
    <property type="entry name" value="TF_FadR/GntR_C"/>
</dbReference>
<dbReference type="PANTHER" id="PTHR43537">
    <property type="entry name" value="TRANSCRIPTIONAL REGULATOR, GNTR FAMILY"/>
    <property type="match status" value="1"/>
</dbReference>
<dbReference type="SMART" id="SM00345">
    <property type="entry name" value="HTH_GNTR"/>
    <property type="match status" value="1"/>
</dbReference>
<dbReference type="InterPro" id="IPR036388">
    <property type="entry name" value="WH-like_DNA-bd_sf"/>
</dbReference>
<dbReference type="Pfam" id="PF07729">
    <property type="entry name" value="FCD"/>
    <property type="match status" value="1"/>
</dbReference>
<evidence type="ECO:0000313" key="6">
    <source>
        <dbReference type="Proteomes" id="UP000594778"/>
    </source>
</evidence>
<gene>
    <name evidence="5" type="ORF">I6G66_21445</name>
</gene>
<dbReference type="EMBL" id="CP065668">
    <property type="protein sequence ID" value="QPS06855.1"/>
    <property type="molecule type" value="Genomic_DNA"/>
</dbReference>
<evidence type="ECO:0000256" key="2">
    <source>
        <dbReference type="ARBA" id="ARBA00023125"/>
    </source>
</evidence>
<protein>
    <submittedName>
        <fullName evidence="5">GntR family transcriptional regulator</fullName>
    </submittedName>
</protein>
<dbReference type="InterPro" id="IPR011711">
    <property type="entry name" value="GntR_C"/>
</dbReference>
<evidence type="ECO:0000313" key="5">
    <source>
        <dbReference type="EMBL" id="QPS06855.1"/>
    </source>
</evidence>
<organism evidence="5 6">
    <name type="scientific">Delftia acidovorans</name>
    <name type="common">Pseudomonas acidovorans</name>
    <name type="synonym">Comamonas acidovorans</name>
    <dbReference type="NCBI Taxonomy" id="80866"/>
    <lineage>
        <taxon>Bacteria</taxon>
        <taxon>Pseudomonadati</taxon>
        <taxon>Pseudomonadota</taxon>
        <taxon>Betaproteobacteria</taxon>
        <taxon>Burkholderiales</taxon>
        <taxon>Comamonadaceae</taxon>
        <taxon>Delftia</taxon>
    </lineage>
</organism>
<dbReference type="Proteomes" id="UP000594778">
    <property type="component" value="Chromosome"/>
</dbReference>
<dbReference type="RefSeq" id="WP_061287479.1">
    <property type="nucleotide sequence ID" value="NZ_CP065668.1"/>
</dbReference>